<reference evidence="2 3" key="1">
    <citation type="journal article" date="2019" name="Nat. Ecol. Evol.">
        <title>Megaphylogeny resolves global patterns of mushroom evolution.</title>
        <authorList>
            <person name="Varga T."/>
            <person name="Krizsan K."/>
            <person name="Foldi C."/>
            <person name="Dima B."/>
            <person name="Sanchez-Garcia M."/>
            <person name="Sanchez-Ramirez S."/>
            <person name="Szollosi G.J."/>
            <person name="Szarkandi J.G."/>
            <person name="Papp V."/>
            <person name="Albert L."/>
            <person name="Andreopoulos W."/>
            <person name="Angelini C."/>
            <person name="Antonin V."/>
            <person name="Barry K.W."/>
            <person name="Bougher N.L."/>
            <person name="Buchanan P."/>
            <person name="Buyck B."/>
            <person name="Bense V."/>
            <person name="Catcheside P."/>
            <person name="Chovatia M."/>
            <person name="Cooper J."/>
            <person name="Damon W."/>
            <person name="Desjardin D."/>
            <person name="Finy P."/>
            <person name="Geml J."/>
            <person name="Haridas S."/>
            <person name="Hughes K."/>
            <person name="Justo A."/>
            <person name="Karasinski D."/>
            <person name="Kautmanova I."/>
            <person name="Kiss B."/>
            <person name="Kocsube S."/>
            <person name="Kotiranta H."/>
            <person name="LaButti K.M."/>
            <person name="Lechner B.E."/>
            <person name="Liimatainen K."/>
            <person name="Lipzen A."/>
            <person name="Lukacs Z."/>
            <person name="Mihaltcheva S."/>
            <person name="Morgado L.N."/>
            <person name="Niskanen T."/>
            <person name="Noordeloos M.E."/>
            <person name="Ohm R.A."/>
            <person name="Ortiz-Santana B."/>
            <person name="Ovrebo C."/>
            <person name="Racz N."/>
            <person name="Riley R."/>
            <person name="Savchenko A."/>
            <person name="Shiryaev A."/>
            <person name="Soop K."/>
            <person name="Spirin V."/>
            <person name="Szebenyi C."/>
            <person name="Tomsovsky M."/>
            <person name="Tulloss R.E."/>
            <person name="Uehling J."/>
            <person name="Grigoriev I.V."/>
            <person name="Vagvolgyi C."/>
            <person name="Papp T."/>
            <person name="Martin F.M."/>
            <person name="Miettinen O."/>
            <person name="Hibbett D.S."/>
            <person name="Nagy L.G."/>
        </authorList>
    </citation>
    <scope>NUCLEOTIDE SEQUENCE [LARGE SCALE GENOMIC DNA]</scope>
    <source>
        <strain evidence="2 3">OMC1185</strain>
    </source>
</reference>
<gene>
    <name evidence="2" type="ORF">OE88DRAFT_1654259</name>
</gene>
<feature type="transmembrane region" description="Helical" evidence="1">
    <location>
        <begin position="265"/>
        <end position="284"/>
    </location>
</feature>
<feature type="transmembrane region" description="Helical" evidence="1">
    <location>
        <begin position="225"/>
        <end position="245"/>
    </location>
</feature>
<feature type="transmembrane region" description="Helical" evidence="1">
    <location>
        <begin position="129"/>
        <end position="150"/>
    </location>
</feature>
<dbReference type="AlphaFoldDB" id="A0A5C3N977"/>
<feature type="transmembrane region" description="Helical" evidence="1">
    <location>
        <begin position="12"/>
        <end position="36"/>
    </location>
</feature>
<keyword evidence="3" id="KW-1185">Reference proteome</keyword>
<feature type="transmembrane region" description="Helical" evidence="1">
    <location>
        <begin position="185"/>
        <end position="205"/>
    </location>
</feature>
<dbReference type="OrthoDB" id="3174319at2759"/>
<accession>A0A5C3N977</accession>
<keyword evidence="1" id="KW-0812">Transmembrane</keyword>
<organism evidence="2 3">
    <name type="scientific">Heliocybe sulcata</name>
    <dbReference type="NCBI Taxonomy" id="5364"/>
    <lineage>
        <taxon>Eukaryota</taxon>
        <taxon>Fungi</taxon>
        <taxon>Dikarya</taxon>
        <taxon>Basidiomycota</taxon>
        <taxon>Agaricomycotina</taxon>
        <taxon>Agaricomycetes</taxon>
        <taxon>Gloeophyllales</taxon>
        <taxon>Gloeophyllaceae</taxon>
        <taxon>Heliocybe</taxon>
    </lineage>
</organism>
<feature type="transmembrane region" description="Helical" evidence="1">
    <location>
        <begin position="48"/>
        <end position="71"/>
    </location>
</feature>
<protein>
    <submittedName>
        <fullName evidence="2">Uncharacterized protein</fullName>
    </submittedName>
</protein>
<dbReference type="EMBL" id="ML213506">
    <property type="protein sequence ID" value="TFK53890.1"/>
    <property type="molecule type" value="Genomic_DNA"/>
</dbReference>
<evidence type="ECO:0000256" key="1">
    <source>
        <dbReference type="SAM" id="Phobius"/>
    </source>
</evidence>
<dbReference type="Proteomes" id="UP000305948">
    <property type="component" value="Unassembled WGS sequence"/>
</dbReference>
<evidence type="ECO:0000313" key="2">
    <source>
        <dbReference type="EMBL" id="TFK53890.1"/>
    </source>
</evidence>
<proteinExistence type="predicted"/>
<keyword evidence="1" id="KW-0472">Membrane</keyword>
<keyword evidence="1" id="KW-1133">Transmembrane helix</keyword>
<evidence type="ECO:0000313" key="3">
    <source>
        <dbReference type="Proteomes" id="UP000305948"/>
    </source>
</evidence>
<name>A0A5C3N977_9AGAM</name>
<sequence length="352" mass="38454">MSDLNWNQRNMIALFVSTFCWGLYTALFGACIYALLSPKGSQELQKTFLLVTVVLYALSTAQAVLMFWQAFVSTDLASVADASVLRHERLLVDIGGIIGQAFTPCATRLVADGLLIWRCYALWSRRLSVIIVPTFLLLAGVACGFAQVGISARLYSIRLHAPLDEVEPPPIWAVLVSRANTITTVMYVTSCVTNIMMSGLIAFRIWDGARDIGKRKTRYHRIASLFLETGVLYAICQLLAAIWFPLQENSTSGAIIIAVDTISNILQQLVGIFPTVIILLVALGKTAQQTTEYSLSAGETPRRPSEISAILFATPPPGVKMTEARGATSTVELEQGSIVMTSTSREQKAEKV</sequence>